<organism evidence="2 3">
    <name type="scientific">Stenotrophomonas capsici</name>
    <dbReference type="NCBI Taxonomy" id="3110230"/>
    <lineage>
        <taxon>Bacteria</taxon>
        <taxon>Pseudomonadati</taxon>
        <taxon>Pseudomonadota</taxon>
        <taxon>Gammaproteobacteria</taxon>
        <taxon>Lysobacterales</taxon>
        <taxon>Lysobacteraceae</taxon>
        <taxon>Stenotrophomonas</taxon>
    </lineage>
</organism>
<feature type="transmembrane region" description="Helical" evidence="1">
    <location>
        <begin position="160"/>
        <end position="179"/>
    </location>
</feature>
<proteinExistence type="predicted"/>
<evidence type="ECO:0000313" key="3">
    <source>
        <dbReference type="Proteomes" id="UP001301653"/>
    </source>
</evidence>
<feature type="transmembrane region" description="Helical" evidence="1">
    <location>
        <begin position="94"/>
        <end position="115"/>
    </location>
</feature>
<feature type="transmembrane region" description="Helical" evidence="1">
    <location>
        <begin position="20"/>
        <end position="41"/>
    </location>
</feature>
<dbReference type="EMBL" id="JAYFUH010000109">
    <property type="protein sequence ID" value="MEA5667716.1"/>
    <property type="molecule type" value="Genomic_DNA"/>
</dbReference>
<feature type="transmembrane region" description="Helical" evidence="1">
    <location>
        <begin position="191"/>
        <end position="210"/>
    </location>
</feature>
<reference evidence="2 3" key="1">
    <citation type="submission" date="2023-12" db="EMBL/GenBank/DDBJ databases">
        <title>Stenotrophomonas guangdongensis sp. nov., isolated from wilted pepper plants (Capsicum annuum).</title>
        <authorList>
            <person name="Qiu M."/>
            <person name="Li Y."/>
            <person name="Liu Q."/>
            <person name="Zhang X."/>
            <person name="Huang Y."/>
            <person name="Guo R."/>
            <person name="Hu M."/>
            <person name="Zhou J."/>
            <person name="Zhou X."/>
        </authorList>
    </citation>
    <scope>NUCLEOTIDE SEQUENCE [LARGE SCALE GENOMIC DNA]</scope>
    <source>
        <strain evidence="2 3">MH1</strain>
    </source>
</reference>
<feature type="transmembrane region" description="Helical" evidence="1">
    <location>
        <begin position="121"/>
        <end position="140"/>
    </location>
</feature>
<dbReference type="RefSeq" id="WP_313253434.1">
    <property type="nucleotide sequence ID" value="NZ_JAYFUH010000109.1"/>
</dbReference>
<dbReference type="InterPro" id="IPR018750">
    <property type="entry name" value="DUF2306_membrane"/>
</dbReference>
<keyword evidence="3" id="KW-1185">Reference proteome</keyword>
<feature type="transmembrane region" description="Helical" evidence="1">
    <location>
        <begin position="61"/>
        <end position="82"/>
    </location>
</feature>
<sequence length="220" mass="24366">MSDVFESAVPAGGASGARRLGWWVLWLLLAAISLHFLFKVLGQYGQLDPEHYTMYWSRRGWLWLHIGGGVLGIVLGPVQFLSRWPRARPRLHRWSGRFYFGGMLLACAAAVGLIATSPAPLAITLAFAATALAWLVTALVAMRGIRRGDVARHRRWMTRAYLVTLAPVSFRLLLPAWIALGNAPSPDVIAVLLWVSWALPVSLHVVWVNWPRRSPVMAAG</sequence>
<dbReference type="Proteomes" id="UP001301653">
    <property type="component" value="Unassembled WGS sequence"/>
</dbReference>
<keyword evidence="1" id="KW-0812">Transmembrane</keyword>
<protein>
    <submittedName>
        <fullName evidence="2">DUF2306 domain-containing protein</fullName>
    </submittedName>
</protein>
<dbReference type="Pfam" id="PF10067">
    <property type="entry name" value="DUF2306"/>
    <property type="match status" value="1"/>
</dbReference>
<keyword evidence="1" id="KW-0472">Membrane</keyword>
<comment type="caution">
    <text evidence="2">The sequence shown here is derived from an EMBL/GenBank/DDBJ whole genome shotgun (WGS) entry which is preliminary data.</text>
</comment>
<gene>
    <name evidence="2" type="ORF">VA603_09260</name>
</gene>
<evidence type="ECO:0000313" key="2">
    <source>
        <dbReference type="EMBL" id="MEA5667716.1"/>
    </source>
</evidence>
<name>A0ABU5V2Y1_9GAMM</name>
<evidence type="ECO:0000256" key="1">
    <source>
        <dbReference type="SAM" id="Phobius"/>
    </source>
</evidence>
<accession>A0ABU5V2Y1</accession>
<keyword evidence="1" id="KW-1133">Transmembrane helix</keyword>